<dbReference type="AlphaFoldDB" id="A0A6J2TP17"/>
<dbReference type="GeneID" id="115626551"/>
<evidence type="ECO:0000313" key="3">
    <source>
        <dbReference type="RefSeq" id="XP_030377789.1"/>
    </source>
</evidence>
<dbReference type="RefSeq" id="XP_030377789.1">
    <property type="nucleotide sequence ID" value="XM_030521929.1"/>
</dbReference>
<keyword evidence="1" id="KW-0812">Transmembrane</keyword>
<sequence>MSEASPSRASQGENRTEENRQIALLHKAFVAKVYSLTLGLLAVTLVQCLVFRWIRIKQPLPIFIWVVFILVALSMLNCFPRTRYTFPVNWLLLFVIIECATMAMMYFIQNMSTMEFGLLLLVTTVLMAFLHICGVFAPRPYVPEETCSICTSFLMLVVGAVLFVIVLLTDHPNFLLLFFLPIIIMTIILVPYHAEAMHGRWQILPFRSALIYSLEMHLDFIVLFLAGSLVLQYVLMK</sequence>
<keyword evidence="2" id="KW-1185">Reference proteome</keyword>
<feature type="transmembrane region" description="Helical" evidence="1">
    <location>
        <begin position="214"/>
        <end position="235"/>
    </location>
</feature>
<feature type="transmembrane region" description="Helical" evidence="1">
    <location>
        <begin position="90"/>
        <end position="108"/>
    </location>
</feature>
<accession>A0A6J2TP17</accession>
<evidence type="ECO:0000313" key="2">
    <source>
        <dbReference type="Proteomes" id="UP000504634"/>
    </source>
</evidence>
<feature type="transmembrane region" description="Helical" evidence="1">
    <location>
        <begin position="174"/>
        <end position="194"/>
    </location>
</feature>
<feature type="transmembrane region" description="Helical" evidence="1">
    <location>
        <begin position="33"/>
        <end position="54"/>
    </location>
</feature>
<organism evidence="2 3">
    <name type="scientific">Drosophila lebanonensis</name>
    <name type="common">Fruit fly</name>
    <name type="synonym">Scaptodrosophila lebanonensis</name>
    <dbReference type="NCBI Taxonomy" id="7225"/>
    <lineage>
        <taxon>Eukaryota</taxon>
        <taxon>Metazoa</taxon>
        <taxon>Ecdysozoa</taxon>
        <taxon>Arthropoda</taxon>
        <taxon>Hexapoda</taxon>
        <taxon>Insecta</taxon>
        <taxon>Pterygota</taxon>
        <taxon>Neoptera</taxon>
        <taxon>Endopterygota</taxon>
        <taxon>Diptera</taxon>
        <taxon>Brachycera</taxon>
        <taxon>Muscomorpha</taxon>
        <taxon>Ephydroidea</taxon>
        <taxon>Drosophilidae</taxon>
        <taxon>Scaptodrosophila</taxon>
    </lineage>
</organism>
<proteinExistence type="predicted"/>
<evidence type="ECO:0000256" key="1">
    <source>
        <dbReference type="SAM" id="Phobius"/>
    </source>
</evidence>
<keyword evidence="1" id="KW-0472">Membrane</keyword>
<feature type="transmembrane region" description="Helical" evidence="1">
    <location>
        <begin position="149"/>
        <end position="168"/>
    </location>
</feature>
<reference evidence="3" key="1">
    <citation type="submission" date="2025-08" db="UniProtKB">
        <authorList>
            <consortium name="RefSeq"/>
        </authorList>
    </citation>
    <scope>IDENTIFICATION</scope>
    <source>
        <strain evidence="3">11010-0011.00</strain>
        <tissue evidence="3">Whole body</tissue>
    </source>
</reference>
<keyword evidence="1" id="KW-1133">Transmembrane helix</keyword>
<dbReference type="Proteomes" id="UP000504634">
    <property type="component" value="Unplaced"/>
</dbReference>
<feature type="transmembrane region" description="Helical" evidence="1">
    <location>
        <begin position="114"/>
        <end position="137"/>
    </location>
</feature>
<protein>
    <submittedName>
        <fullName evidence="3">Uncharacterized protein LOC115626551</fullName>
    </submittedName>
</protein>
<name>A0A6J2TP17_DROLE</name>
<dbReference type="OrthoDB" id="7869926at2759"/>
<gene>
    <name evidence="3" type="primary">LOC115626551</name>
</gene>
<feature type="transmembrane region" description="Helical" evidence="1">
    <location>
        <begin position="60"/>
        <end position="78"/>
    </location>
</feature>